<reference evidence="3" key="5">
    <citation type="journal article" date="2021" name="G3 (Bethesda)">
        <title>Aegilops tauschii genome assembly Aet v5.0 features greater sequence contiguity and improved annotation.</title>
        <authorList>
            <person name="Wang L."/>
            <person name="Zhu T."/>
            <person name="Rodriguez J.C."/>
            <person name="Deal K.R."/>
            <person name="Dubcovsky J."/>
            <person name="McGuire P.E."/>
            <person name="Lux T."/>
            <person name="Spannagl M."/>
            <person name="Mayer K.F.X."/>
            <person name="Baldrich P."/>
            <person name="Meyers B.C."/>
            <person name="Huo N."/>
            <person name="Gu Y.Q."/>
            <person name="Zhou H."/>
            <person name="Devos K.M."/>
            <person name="Bennetzen J.L."/>
            <person name="Unver T."/>
            <person name="Budak H."/>
            <person name="Gulick P.J."/>
            <person name="Galiba G."/>
            <person name="Kalapos B."/>
            <person name="Nelson D.R."/>
            <person name="Li P."/>
            <person name="You F.M."/>
            <person name="Luo M.C."/>
            <person name="Dvorak J."/>
        </authorList>
    </citation>
    <scope>NUCLEOTIDE SEQUENCE [LARGE SCALE GENOMIC DNA]</scope>
    <source>
        <strain evidence="3">cv. AL8/78</strain>
    </source>
</reference>
<dbReference type="PANTHER" id="PTHR12203">
    <property type="entry name" value="KDEL LYS-ASP-GLU-LEU CONTAINING - RELATED"/>
    <property type="match status" value="1"/>
</dbReference>
<dbReference type="InterPro" id="IPR051091">
    <property type="entry name" value="O-Glucosyltr/Glycosyltrsf_90"/>
</dbReference>
<feature type="compositionally biased region" description="Polar residues" evidence="1">
    <location>
        <begin position="34"/>
        <end position="46"/>
    </location>
</feature>
<reference evidence="3" key="4">
    <citation type="submission" date="2019-03" db="UniProtKB">
        <authorList>
            <consortium name="EnsemblPlants"/>
        </authorList>
    </citation>
    <scope>IDENTIFICATION</scope>
</reference>
<organism evidence="3 4">
    <name type="scientific">Aegilops tauschii subsp. strangulata</name>
    <name type="common">Goatgrass</name>
    <dbReference type="NCBI Taxonomy" id="200361"/>
    <lineage>
        <taxon>Eukaryota</taxon>
        <taxon>Viridiplantae</taxon>
        <taxon>Streptophyta</taxon>
        <taxon>Embryophyta</taxon>
        <taxon>Tracheophyta</taxon>
        <taxon>Spermatophyta</taxon>
        <taxon>Magnoliopsida</taxon>
        <taxon>Liliopsida</taxon>
        <taxon>Poales</taxon>
        <taxon>Poaceae</taxon>
        <taxon>BOP clade</taxon>
        <taxon>Pooideae</taxon>
        <taxon>Triticodae</taxon>
        <taxon>Triticeae</taxon>
        <taxon>Triticinae</taxon>
        <taxon>Aegilops</taxon>
    </lineage>
</organism>
<sequence length="285" mass="31626">MRRWTGRAGRRTRTGRGTRRWARRAGSSSSATSPASVTGTPGSTCRTGGRRCETGSGHRTWPSSARTGNIALAHARGRATGTLARTLAPDGDIVGTAGATTGRYKMYVEGRGWSVSEKYILACDSVTLVVRPRFHDFFSRGLVPLRHYWPVRGDRGQCRSIKFAVDWGNSHPGKAREIGGNASRFVQEELTMDNVYDYMFHLLSEYARLLRYRPTVPDGAVEVTVRSMARGRRGLEREFMAGTAVNVSGSAEPCELPLPFGSEELETLRRRKADAARRVETWEER</sequence>
<feature type="compositionally biased region" description="Low complexity" evidence="1">
    <location>
        <begin position="24"/>
        <end position="33"/>
    </location>
</feature>
<proteinExistence type="predicted"/>
<reference evidence="4" key="1">
    <citation type="journal article" date="2014" name="Science">
        <title>Ancient hybridizations among the ancestral genomes of bread wheat.</title>
        <authorList>
            <consortium name="International Wheat Genome Sequencing Consortium,"/>
            <person name="Marcussen T."/>
            <person name="Sandve S.R."/>
            <person name="Heier L."/>
            <person name="Spannagl M."/>
            <person name="Pfeifer M."/>
            <person name="Jakobsen K.S."/>
            <person name="Wulff B.B."/>
            <person name="Steuernagel B."/>
            <person name="Mayer K.F."/>
            <person name="Olsen O.A."/>
        </authorList>
    </citation>
    <scope>NUCLEOTIDE SEQUENCE [LARGE SCALE GENOMIC DNA]</scope>
    <source>
        <strain evidence="4">cv. AL8/78</strain>
    </source>
</reference>
<dbReference type="AlphaFoldDB" id="A0A453CFH7"/>
<evidence type="ECO:0000259" key="2">
    <source>
        <dbReference type="SMART" id="SM00672"/>
    </source>
</evidence>
<feature type="compositionally biased region" description="Basic residues" evidence="1">
    <location>
        <begin position="1"/>
        <end position="23"/>
    </location>
</feature>
<dbReference type="InterPro" id="IPR006598">
    <property type="entry name" value="CAP10"/>
</dbReference>
<reference evidence="3" key="3">
    <citation type="journal article" date="2017" name="Nature">
        <title>Genome sequence of the progenitor of the wheat D genome Aegilops tauschii.</title>
        <authorList>
            <person name="Luo M.C."/>
            <person name="Gu Y.Q."/>
            <person name="Puiu D."/>
            <person name="Wang H."/>
            <person name="Twardziok S.O."/>
            <person name="Deal K.R."/>
            <person name="Huo N."/>
            <person name="Zhu T."/>
            <person name="Wang L."/>
            <person name="Wang Y."/>
            <person name="McGuire P.E."/>
            <person name="Liu S."/>
            <person name="Long H."/>
            <person name="Ramasamy R.K."/>
            <person name="Rodriguez J.C."/>
            <person name="Van S.L."/>
            <person name="Yuan L."/>
            <person name="Wang Z."/>
            <person name="Xia Z."/>
            <person name="Xiao L."/>
            <person name="Anderson O.D."/>
            <person name="Ouyang S."/>
            <person name="Liang Y."/>
            <person name="Zimin A.V."/>
            <person name="Pertea G."/>
            <person name="Qi P."/>
            <person name="Bennetzen J.L."/>
            <person name="Dai X."/>
            <person name="Dawson M.W."/>
            <person name="Muller H.G."/>
            <person name="Kugler K."/>
            <person name="Rivarola-Duarte L."/>
            <person name="Spannagl M."/>
            <person name="Mayer K.F.X."/>
            <person name="Lu F.H."/>
            <person name="Bevan M.W."/>
            <person name="Leroy P."/>
            <person name="Li P."/>
            <person name="You F.M."/>
            <person name="Sun Q."/>
            <person name="Liu Z."/>
            <person name="Lyons E."/>
            <person name="Wicker T."/>
            <person name="Salzberg S.L."/>
            <person name="Devos K.M."/>
            <person name="Dvorak J."/>
        </authorList>
    </citation>
    <scope>NUCLEOTIDE SEQUENCE [LARGE SCALE GENOMIC DNA]</scope>
    <source>
        <strain evidence="3">cv. AL8/78</strain>
    </source>
</reference>
<protein>
    <recommendedName>
        <fullName evidence="2">Glycosyl transferase CAP10 domain-containing protein</fullName>
    </recommendedName>
</protein>
<dbReference type="PANTHER" id="PTHR12203:SF30">
    <property type="entry name" value="OS04G0534000 PROTEIN"/>
    <property type="match status" value="1"/>
</dbReference>
<keyword evidence="4" id="KW-1185">Reference proteome</keyword>
<dbReference type="Pfam" id="PF05686">
    <property type="entry name" value="Glyco_transf_90"/>
    <property type="match status" value="1"/>
</dbReference>
<reference evidence="4" key="2">
    <citation type="journal article" date="2017" name="Nat. Plants">
        <title>The Aegilops tauschii genome reveals multiple impacts of transposons.</title>
        <authorList>
            <person name="Zhao G."/>
            <person name="Zou C."/>
            <person name="Li K."/>
            <person name="Wang K."/>
            <person name="Li T."/>
            <person name="Gao L."/>
            <person name="Zhang X."/>
            <person name="Wang H."/>
            <person name="Yang Z."/>
            <person name="Liu X."/>
            <person name="Jiang W."/>
            <person name="Mao L."/>
            <person name="Kong X."/>
            <person name="Jiao Y."/>
            <person name="Jia J."/>
        </authorList>
    </citation>
    <scope>NUCLEOTIDE SEQUENCE [LARGE SCALE GENOMIC DNA]</scope>
    <source>
        <strain evidence="4">cv. AL8/78</strain>
    </source>
</reference>
<evidence type="ECO:0000256" key="1">
    <source>
        <dbReference type="SAM" id="MobiDB-lite"/>
    </source>
</evidence>
<feature type="domain" description="Glycosyl transferase CAP10" evidence="2">
    <location>
        <begin position="20"/>
        <end position="213"/>
    </location>
</feature>
<evidence type="ECO:0000313" key="3">
    <source>
        <dbReference type="EnsemblPlants" id="AET2Gv20828300.4"/>
    </source>
</evidence>
<dbReference type="Proteomes" id="UP000015105">
    <property type="component" value="Chromosome 2D"/>
</dbReference>
<dbReference type="EnsemblPlants" id="AET2Gv20828300.4">
    <property type="protein sequence ID" value="AET2Gv20828300.4"/>
    <property type="gene ID" value="AET2Gv20828300"/>
</dbReference>
<evidence type="ECO:0000313" key="4">
    <source>
        <dbReference type="Proteomes" id="UP000015105"/>
    </source>
</evidence>
<name>A0A453CFH7_AEGTS</name>
<dbReference type="SMART" id="SM00672">
    <property type="entry name" value="CAP10"/>
    <property type="match status" value="1"/>
</dbReference>
<dbReference type="Gramene" id="AET2Gv20828300.4">
    <property type="protein sequence ID" value="AET2Gv20828300.4"/>
    <property type="gene ID" value="AET2Gv20828300"/>
</dbReference>
<feature type="region of interest" description="Disordered" evidence="1">
    <location>
        <begin position="1"/>
        <end position="64"/>
    </location>
</feature>
<accession>A0A453CFH7</accession>